<dbReference type="PANTHER" id="PTHR36452">
    <property type="entry name" value="CHROMOSOME 12, WHOLE GENOME SHOTGUN SEQUENCE"/>
    <property type="match status" value="1"/>
</dbReference>
<accession>A0ABY4VXX3</accession>
<evidence type="ECO:0000313" key="2">
    <source>
        <dbReference type="Proteomes" id="UP001056291"/>
    </source>
</evidence>
<dbReference type="InterPro" id="IPR015996">
    <property type="entry name" value="UCP028451"/>
</dbReference>
<organism evidence="1 2">
    <name type="scientific">Sneathiella marina</name>
    <dbReference type="NCBI Taxonomy" id="2950108"/>
    <lineage>
        <taxon>Bacteria</taxon>
        <taxon>Pseudomonadati</taxon>
        <taxon>Pseudomonadota</taxon>
        <taxon>Alphaproteobacteria</taxon>
        <taxon>Sneathiellales</taxon>
        <taxon>Sneathiellaceae</taxon>
        <taxon>Sneathiella</taxon>
    </lineage>
</organism>
<gene>
    <name evidence="1" type="ORF">NBZ79_10815</name>
</gene>
<dbReference type="PIRSF" id="PIRSF028451">
    <property type="entry name" value="UCP028451"/>
    <property type="match status" value="1"/>
</dbReference>
<dbReference type="RefSeq" id="WP_251932443.1">
    <property type="nucleotide sequence ID" value="NZ_CP098747.1"/>
</dbReference>
<proteinExistence type="predicted"/>
<dbReference type="Pfam" id="PF09365">
    <property type="entry name" value="DUF2461"/>
    <property type="match status" value="1"/>
</dbReference>
<sequence>MSTQFSGFPKDLLAFYSELIENNNRPWFNENKQRFKDTVVYPMSDFIEAMAPRLEAIAPMYIADPRPNGGSMFRIYRDVRFSRDPRPYKEHCACQFRHQAGRDAHAPGFYVHIAPNGVRFGGGVYLPPAPVLSEIRRNIHEQGAKWNAIKQDPEFMNAFTDVNGDGLKRAPKGYDIDHPNIIDLRRKTFFIMKPLASIDSITTPGFIDEVDETFQKAVPFMRFLTNAVDLPF</sequence>
<evidence type="ECO:0000313" key="1">
    <source>
        <dbReference type="EMBL" id="USG59673.1"/>
    </source>
</evidence>
<dbReference type="InterPro" id="IPR012808">
    <property type="entry name" value="CHP02453"/>
</dbReference>
<name>A0ABY4VXX3_9PROT</name>
<dbReference type="NCBIfam" id="TIGR02453">
    <property type="entry name" value="TIGR02453 family protein"/>
    <property type="match status" value="1"/>
</dbReference>
<protein>
    <submittedName>
        <fullName evidence="1">DUF2461 domain-containing protein</fullName>
    </submittedName>
</protein>
<dbReference type="Proteomes" id="UP001056291">
    <property type="component" value="Chromosome"/>
</dbReference>
<keyword evidence="2" id="KW-1185">Reference proteome</keyword>
<dbReference type="EMBL" id="CP098747">
    <property type="protein sequence ID" value="USG59673.1"/>
    <property type="molecule type" value="Genomic_DNA"/>
</dbReference>
<dbReference type="PANTHER" id="PTHR36452:SF1">
    <property type="entry name" value="DUF2461 DOMAIN-CONTAINING PROTEIN"/>
    <property type="match status" value="1"/>
</dbReference>
<reference evidence="1" key="1">
    <citation type="submission" date="2022-06" db="EMBL/GenBank/DDBJ databases">
        <title>Sneathiella actinostolidae sp. nov., isolated from a sea anemonein the Western Pacific Ocean.</title>
        <authorList>
            <person name="Wei M.J."/>
        </authorList>
    </citation>
    <scope>NUCLEOTIDE SEQUENCE</scope>
    <source>
        <strain evidence="1">PHK-P5</strain>
    </source>
</reference>